<name>A0AAV2QIG7_MEGNR</name>
<protein>
    <submittedName>
        <fullName evidence="2">Uncharacterized protein</fullName>
    </submittedName>
</protein>
<dbReference type="EMBL" id="CAXKWB010007379">
    <property type="protein sequence ID" value="CAL4086844.1"/>
    <property type="molecule type" value="Genomic_DNA"/>
</dbReference>
<gene>
    <name evidence="2" type="ORF">MNOR_LOCUS13097</name>
</gene>
<feature type="compositionally biased region" description="Polar residues" evidence="1">
    <location>
        <begin position="18"/>
        <end position="33"/>
    </location>
</feature>
<dbReference type="AlphaFoldDB" id="A0AAV2QIG7"/>
<feature type="compositionally biased region" description="Polar residues" evidence="1">
    <location>
        <begin position="81"/>
        <end position="93"/>
    </location>
</feature>
<feature type="non-terminal residue" evidence="2">
    <location>
        <position position="1"/>
    </location>
</feature>
<evidence type="ECO:0000313" key="3">
    <source>
        <dbReference type="Proteomes" id="UP001497623"/>
    </source>
</evidence>
<organism evidence="2 3">
    <name type="scientific">Meganyctiphanes norvegica</name>
    <name type="common">Northern krill</name>
    <name type="synonym">Thysanopoda norvegica</name>
    <dbReference type="NCBI Taxonomy" id="48144"/>
    <lineage>
        <taxon>Eukaryota</taxon>
        <taxon>Metazoa</taxon>
        <taxon>Ecdysozoa</taxon>
        <taxon>Arthropoda</taxon>
        <taxon>Crustacea</taxon>
        <taxon>Multicrustacea</taxon>
        <taxon>Malacostraca</taxon>
        <taxon>Eumalacostraca</taxon>
        <taxon>Eucarida</taxon>
        <taxon>Euphausiacea</taxon>
        <taxon>Euphausiidae</taxon>
        <taxon>Meganyctiphanes</taxon>
    </lineage>
</organism>
<keyword evidence="3" id="KW-1185">Reference proteome</keyword>
<reference evidence="2 3" key="1">
    <citation type="submission" date="2024-05" db="EMBL/GenBank/DDBJ databases">
        <authorList>
            <person name="Wallberg A."/>
        </authorList>
    </citation>
    <scope>NUCLEOTIDE SEQUENCE [LARGE SCALE GENOMIC DNA]</scope>
</reference>
<accession>A0AAV2QIG7</accession>
<proteinExistence type="predicted"/>
<feature type="region of interest" description="Disordered" evidence="1">
    <location>
        <begin position="57"/>
        <end position="132"/>
    </location>
</feature>
<feature type="compositionally biased region" description="Polar residues" evidence="1">
    <location>
        <begin position="109"/>
        <end position="120"/>
    </location>
</feature>
<feature type="non-terminal residue" evidence="2">
    <location>
        <position position="132"/>
    </location>
</feature>
<sequence>GKMNAETEESSKGDTTSRTKLLHQSTETDSNESLNRKQLLRQVALSVDIEESLEDFYNNKPSTNRRPSIILQPPLGGLTELETSNPDDNNDAQQYEAFKVHNKRRKSMTESIIDSLQMGNQRRKSNTESIRE</sequence>
<feature type="region of interest" description="Disordered" evidence="1">
    <location>
        <begin position="1"/>
        <end position="35"/>
    </location>
</feature>
<comment type="caution">
    <text evidence="2">The sequence shown here is derived from an EMBL/GenBank/DDBJ whole genome shotgun (WGS) entry which is preliminary data.</text>
</comment>
<evidence type="ECO:0000313" key="2">
    <source>
        <dbReference type="EMBL" id="CAL4086844.1"/>
    </source>
</evidence>
<dbReference type="Proteomes" id="UP001497623">
    <property type="component" value="Unassembled WGS sequence"/>
</dbReference>
<evidence type="ECO:0000256" key="1">
    <source>
        <dbReference type="SAM" id="MobiDB-lite"/>
    </source>
</evidence>